<dbReference type="RefSeq" id="XP_016261944.1">
    <property type="nucleotide sequence ID" value="XM_016408464.1"/>
</dbReference>
<sequence length="739" mass="82944">MKTMGKLPSYLGRMFDQLCMDGEVTEDIMNFVKGLDRNDDVDNEDNEDDDDDYNTPIQTLREIRALPTRPLQHASLLLARHGLTRKMAQLDDGLCPNLILQRAEVYEALGYSELALADAYVSYTLCEVVLEGGHVSDLEPVTESGERWPPRIDTTDTNTEHGTDDEGEDEEEEEDDDDDDDDDEPLTDDQKDLVLKHKYHSLILLSRAALLLGCQYQSKVWIDELVTIKGCLHVSDGETATTNTHEDGNAEVTTAVESSSSNSSSTTKPDTMVSDFCNFWSVCQGEGDRFRKAVSDVRRNGDKTKMFGSSQRVVYPWNEMEPDRMSKESLGEINARLKEVAPDLEVEISVLPNLLTTETNETNETNDVGSHRSTTNTNGSSATTTTNGDSTTKAEGSSQLGLYAKKDLSPNSTILQERSTITAIRPHGEALCDACAADMETIPHDQRRYCDGCNLPFCSDECHDLATRNYHRQNVNDEENDEGYPPAETPFCPGSSGNEDIHTLGRAESSTTPEWDLYFLLLSRTMQTAETQAKHPLDLFEIKYLWGDFSPALFGTGGDATSDSKSGQTTPWTLPYSVRHHVELPLQWFEVLMHSREGCRPYSKHWLERYDWWIVQTLFAKFRGVADAQQSTWTGKPEVAAVHPLWCLANHSCNPNVTWKSSGVRNLTAVQERAWRDMDATDTETEWKGIKAGEEIWNHYTDVQEKDHRERRARLQGVLGGDCRCERCLAEEATARAAS</sequence>
<dbReference type="HOGENOM" id="CLU_021696_0_0_1"/>
<protein>
    <recommendedName>
        <fullName evidence="4">SET domain-containing protein</fullName>
    </recommendedName>
</protein>
<dbReference type="GO" id="GO:0005634">
    <property type="term" value="C:nucleus"/>
    <property type="evidence" value="ECO:0007669"/>
    <property type="project" value="TreeGrafter"/>
</dbReference>
<dbReference type="Gene3D" id="2.170.270.10">
    <property type="entry name" value="SET domain"/>
    <property type="match status" value="1"/>
</dbReference>
<dbReference type="VEuPathDB" id="FungiDB:PV06_07258"/>
<dbReference type="SUPFAM" id="SSF82199">
    <property type="entry name" value="SET domain"/>
    <property type="match status" value="1"/>
</dbReference>
<organism evidence="2 3">
    <name type="scientific">Exophiala oligosperma</name>
    <dbReference type="NCBI Taxonomy" id="215243"/>
    <lineage>
        <taxon>Eukaryota</taxon>
        <taxon>Fungi</taxon>
        <taxon>Dikarya</taxon>
        <taxon>Ascomycota</taxon>
        <taxon>Pezizomycotina</taxon>
        <taxon>Eurotiomycetes</taxon>
        <taxon>Chaetothyriomycetidae</taxon>
        <taxon>Chaetothyriales</taxon>
        <taxon>Herpotrichiellaceae</taxon>
        <taxon>Exophiala</taxon>
    </lineage>
</organism>
<dbReference type="STRING" id="215243.A0A0D2DF82"/>
<dbReference type="EMBL" id="KN847337">
    <property type="protein sequence ID" value="KIW41728.1"/>
    <property type="molecule type" value="Genomic_DNA"/>
</dbReference>
<dbReference type="PANTHER" id="PTHR12197:SF273">
    <property type="entry name" value="MYND-TYPE ZINC FINGER PROTEIN SAMB"/>
    <property type="match status" value="1"/>
</dbReference>
<accession>A0A0D2DF82</accession>
<keyword evidence="3" id="KW-1185">Reference proteome</keyword>
<gene>
    <name evidence="2" type="ORF">PV06_07258</name>
</gene>
<feature type="compositionally biased region" description="Basic and acidic residues" evidence="1">
    <location>
        <begin position="144"/>
        <end position="164"/>
    </location>
</feature>
<feature type="compositionally biased region" description="Low complexity" evidence="1">
    <location>
        <begin position="373"/>
        <end position="391"/>
    </location>
</feature>
<proteinExistence type="predicted"/>
<evidence type="ECO:0008006" key="4">
    <source>
        <dbReference type="Google" id="ProtNLM"/>
    </source>
</evidence>
<dbReference type="OrthoDB" id="438641at2759"/>
<feature type="region of interest" description="Disordered" evidence="1">
    <location>
        <begin position="355"/>
        <end position="404"/>
    </location>
</feature>
<dbReference type="AlphaFoldDB" id="A0A0D2DF82"/>
<feature type="compositionally biased region" description="Low complexity" evidence="1">
    <location>
        <begin position="356"/>
        <end position="366"/>
    </location>
</feature>
<dbReference type="PANTHER" id="PTHR12197">
    <property type="entry name" value="HISTONE-LYSINE N-METHYLTRANSFERASE SMYD"/>
    <property type="match status" value="1"/>
</dbReference>
<evidence type="ECO:0000313" key="3">
    <source>
        <dbReference type="Proteomes" id="UP000053342"/>
    </source>
</evidence>
<evidence type="ECO:0000313" key="2">
    <source>
        <dbReference type="EMBL" id="KIW41728.1"/>
    </source>
</evidence>
<evidence type="ECO:0000256" key="1">
    <source>
        <dbReference type="SAM" id="MobiDB-lite"/>
    </source>
</evidence>
<dbReference type="GeneID" id="27359332"/>
<feature type="region of interest" description="Disordered" evidence="1">
    <location>
        <begin position="139"/>
        <end position="190"/>
    </location>
</feature>
<dbReference type="InterPro" id="IPR050869">
    <property type="entry name" value="H3K4_H4K5_MeTrfase"/>
</dbReference>
<dbReference type="InterPro" id="IPR046341">
    <property type="entry name" value="SET_dom_sf"/>
</dbReference>
<reference evidence="2 3" key="1">
    <citation type="submission" date="2015-01" db="EMBL/GenBank/DDBJ databases">
        <title>The Genome Sequence of Exophiala oligosperma CBS72588.</title>
        <authorList>
            <consortium name="The Broad Institute Genomics Platform"/>
            <person name="Cuomo C."/>
            <person name="de Hoog S."/>
            <person name="Gorbushina A."/>
            <person name="Stielow B."/>
            <person name="Teixiera M."/>
            <person name="Abouelleil A."/>
            <person name="Chapman S.B."/>
            <person name="Priest M."/>
            <person name="Young S.K."/>
            <person name="Wortman J."/>
            <person name="Nusbaum C."/>
            <person name="Birren B."/>
        </authorList>
    </citation>
    <scope>NUCLEOTIDE SEQUENCE [LARGE SCALE GENOMIC DNA]</scope>
    <source>
        <strain evidence="2 3">CBS 72588</strain>
    </source>
</reference>
<name>A0A0D2DF82_9EURO</name>
<dbReference type="Proteomes" id="UP000053342">
    <property type="component" value="Unassembled WGS sequence"/>
</dbReference>
<feature type="compositionally biased region" description="Acidic residues" evidence="1">
    <location>
        <begin position="165"/>
        <end position="187"/>
    </location>
</feature>